<dbReference type="EMBL" id="JAPJDO010000011">
    <property type="protein sequence ID" value="MCX2937953.1"/>
    <property type="molecule type" value="Genomic_DNA"/>
</dbReference>
<dbReference type="Proteomes" id="UP001300745">
    <property type="component" value="Unassembled WGS sequence"/>
</dbReference>
<feature type="region of interest" description="Disordered" evidence="1">
    <location>
        <begin position="243"/>
        <end position="265"/>
    </location>
</feature>
<name>A0ABT3SEL0_9MYCO</name>
<feature type="region of interest" description="Disordered" evidence="1">
    <location>
        <begin position="298"/>
        <end position="323"/>
    </location>
</feature>
<dbReference type="SUPFAM" id="SSF50249">
    <property type="entry name" value="Nucleic acid-binding proteins"/>
    <property type="match status" value="1"/>
</dbReference>
<feature type="domain" description="ChsH2 C-terminal OB-fold" evidence="2">
    <location>
        <begin position="324"/>
        <end position="380"/>
    </location>
</feature>
<organism evidence="3 4">
    <name type="scientific">Mycobacterium pinniadriaticum</name>
    <dbReference type="NCBI Taxonomy" id="2994102"/>
    <lineage>
        <taxon>Bacteria</taxon>
        <taxon>Bacillati</taxon>
        <taxon>Actinomycetota</taxon>
        <taxon>Actinomycetes</taxon>
        <taxon>Mycobacteriales</taxon>
        <taxon>Mycobacteriaceae</taxon>
        <taxon>Mycobacterium</taxon>
    </lineage>
</organism>
<dbReference type="InterPro" id="IPR012340">
    <property type="entry name" value="NA-bd_OB-fold"/>
</dbReference>
<evidence type="ECO:0000313" key="3">
    <source>
        <dbReference type="EMBL" id="MCX2937953.1"/>
    </source>
</evidence>
<reference evidence="3 4" key="1">
    <citation type="submission" date="2022-11" db="EMBL/GenBank/DDBJ databases">
        <title>Mycobacterium sp. nov.</title>
        <authorList>
            <person name="Papic B."/>
            <person name="Spicic S."/>
            <person name="Duvnjak S."/>
        </authorList>
    </citation>
    <scope>NUCLEOTIDE SEQUENCE [LARGE SCALE GENOMIC DNA]</scope>
    <source>
        <strain evidence="3 4">CVI_P4</strain>
    </source>
</reference>
<protein>
    <submittedName>
        <fullName evidence="3">OB-fold domain-containing protein</fullName>
    </submittedName>
</protein>
<comment type="caution">
    <text evidence="3">The sequence shown here is derived from an EMBL/GenBank/DDBJ whole genome shotgun (WGS) entry which is preliminary data.</text>
</comment>
<sequence>MGVGTTRLSAVGTYLPPWKPLGKPGARRVRGPDEDALTMAVAAGRAADPGQTARRVVFVSRDFPLLEGGNGAVLLAGLSLGADIPVTEVLGGGPAALDAILGSAPGTLVIAADDSRDVAGGGAVLVGADGAALVSVARQTRSLPVVVRHRDGSEYRYRDPRLQREVGTKSTLVKLGLTAGSPVAAAAGVGPGLLGPDLDADGATVEPAESASGVIHALASAIEAGAEGLVLALEQSSATVAHLSPGPTAVRRDEREGGELPAARPGDGIDIPISLAAYSRAFEPKLRWQADVYREAPGIDADPQYPPRSRVGSDGRLARPWRTEPLPRKGTVYTHTTVRIPVPGLPGPYSLALVQLDDSPVRVLLKVTGAVAGQIHIGQPGSIVLRKIATRAGVPDYGYAFLPWTAPPDGESVHVDRSEGAVL</sequence>
<accession>A0ABT3SEL0</accession>
<evidence type="ECO:0000259" key="2">
    <source>
        <dbReference type="Pfam" id="PF01796"/>
    </source>
</evidence>
<dbReference type="Pfam" id="PF01796">
    <property type="entry name" value="OB_ChsH2_C"/>
    <property type="match status" value="1"/>
</dbReference>
<dbReference type="InterPro" id="IPR002878">
    <property type="entry name" value="ChsH2_C"/>
</dbReference>
<gene>
    <name evidence="3" type="ORF">ORI27_14700</name>
</gene>
<feature type="compositionally biased region" description="Basic and acidic residues" evidence="1">
    <location>
        <begin position="311"/>
        <end position="323"/>
    </location>
</feature>
<keyword evidence="4" id="KW-1185">Reference proteome</keyword>
<dbReference type="RefSeq" id="WP_265997752.1">
    <property type="nucleotide sequence ID" value="NZ_JAPJDN010000011.1"/>
</dbReference>
<evidence type="ECO:0000256" key="1">
    <source>
        <dbReference type="SAM" id="MobiDB-lite"/>
    </source>
</evidence>
<evidence type="ECO:0000313" key="4">
    <source>
        <dbReference type="Proteomes" id="UP001300745"/>
    </source>
</evidence>
<proteinExistence type="predicted"/>